<evidence type="ECO:0008006" key="4">
    <source>
        <dbReference type="Google" id="ProtNLM"/>
    </source>
</evidence>
<reference evidence="2 3" key="1">
    <citation type="submission" date="2019-07" db="EMBL/GenBank/DDBJ databases">
        <title>WGS assembly of Gossypium mustelinum.</title>
        <authorList>
            <person name="Chen Z.J."/>
            <person name="Sreedasyam A."/>
            <person name="Ando A."/>
            <person name="Song Q."/>
            <person name="De L."/>
            <person name="Hulse-Kemp A."/>
            <person name="Ding M."/>
            <person name="Ye W."/>
            <person name="Kirkbride R."/>
            <person name="Jenkins J."/>
            <person name="Plott C."/>
            <person name="Lovell J."/>
            <person name="Lin Y.-M."/>
            <person name="Vaughn R."/>
            <person name="Liu B."/>
            <person name="Li W."/>
            <person name="Simpson S."/>
            <person name="Scheffler B."/>
            <person name="Saski C."/>
            <person name="Grover C."/>
            <person name="Hu G."/>
            <person name="Conover J."/>
            <person name="Carlson J."/>
            <person name="Shu S."/>
            <person name="Boston L."/>
            <person name="Williams M."/>
            <person name="Peterson D."/>
            <person name="Mcgee K."/>
            <person name="Jones D."/>
            <person name="Wendel J."/>
            <person name="Stelly D."/>
            <person name="Grimwood J."/>
            <person name="Schmutz J."/>
        </authorList>
    </citation>
    <scope>NUCLEOTIDE SEQUENCE [LARGE SCALE GENOMIC DNA]</scope>
    <source>
        <strain evidence="2">1408120.09</strain>
    </source>
</reference>
<dbReference type="EMBL" id="CM017660">
    <property type="protein sequence ID" value="TYI51366.1"/>
    <property type="molecule type" value="Genomic_DNA"/>
</dbReference>
<dbReference type="Proteomes" id="UP000323597">
    <property type="component" value="Chromosome D12"/>
</dbReference>
<proteinExistence type="predicted"/>
<gene>
    <name evidence="2" type="ORF">E1A91_D12G170700v1</name>
</gene>
<accession>A0A5D2SF52</accession>
<dbReference type="AlphaFoldDB" id="A0A5D2SF52"/>
<name>A0A5D2SF52_GOSMU</name>
<protein>
    <recommendedName>
        <fullName evidence="4">Carboxypeptidase A inhibitor-like domain-containing protein</fullName>
    </recommendedName>
</protein>
<keyword evidence="1" id="KW-0732">Signal</keyword>
<feature type="chain" id="PRO_5023140317" description="Carboxypeptidase A inhibitor-like domain-containing protein" evidence="1">
    <location>
        <begin position="22"/>
        <end position="80"/>
    </location>
</feature>
<organism evidence="2 3">
    <name type="scientific">Gossypium mustelinum</name>
    <name type="common">Cotton</name>
    <name type="synonym">Gossypium caicoense</name>
    <dbReference type="NCBI Taxonomy" id="34275"/>
    <lineage>
        <taxon>Eukaryota</taxon>
        <taxon>Viridiplantae</taxon>
        <taxon>Streptophyta</taxon>
        <taxon>Embryophyta</taxon>
        <taxon>Tracheophyta</taxon>
        <taxon>Spermatophyta</taxon>
        <taxon>Magnoliopsida</taxon>
        <taxon>eudicotyledons</taxon>
        <taxon>Gunneridae</taxon>
        <taxon>Pentapetalae</taxon>
        <taxon>rosids</taxon>
        <taxon>malvids</taxon>
        <taxon>Malvales</taxon>
        <taxon>Malvaceae</taxon>
        <taxon>Malvoideae</taxon>
        <taxon>Gossypium</taxon>
    </lineage>
</organism>
<sequence>MAKFSFNLFIFAVILIFATHSEMMAEARGPVISCRCSKTEDCQGICAVCPNYSCINNLCACLSNAPPFPLSGNLHTPTVE</sequence>
<evidence type="ECO:0000313" key="2">
    <source>
        <dbReference type="EMBL" id="TYI51366.1"/>
    </source>
</evidence>
<evidence type="ECO:0000256" key="1">
    <source>
        <dbReference type="SAM" id="SignalP"/>
    </source>
</evidence>
<feature type="signal peptide" evidence="1">
    <location>
        <begin position="1"/>
        <end position="21"/>
    </location>
</feature>
<evidence type="ECO:0000313" key="3">
    <source>
        <dbReference type="Proteomes" id="UP000323597"/>
    </source>
</evidence>
<keyword evidence="3" id="KW-1185">Reference proteome</keyword>